<evidence type="ECO:0000256" key="10">
    <source>
        <dbReference type="ARBA" id="ARBA00022840"/>
    </source>
</evidence>
<feature type="transmembrane region" description="Helical" evidence="14">
    <location>
        <begin position="12"/>
        <end position="32"/>
    </location>
</feature>
<dbReference type="Gene3D" id="3.30.565.10">
    <property type="entry name" value="Histidine kinase-like ATPase, C-terminal domain"/>
    <property type="match status" value="1"/>
</dbReference>
<keyword evidence="18" id="KW-1185">Reference proteome</keyword>
<dbReference type="Gene3D" id="1.10.287.130">
    <property type="match status" value="1"/>
</dbReference>
<keyword evidence="8" id="KW-0547">Nucleotide-binding</keyword>
<dbReference type="CDD" id="cd06225">
    <property type="entry name" value="HAMP"/>
    <property type="match status" value="1"/>
</dbReference>
<accession>A0ABN1IS72</accession>
<dbReference type="Gene3D" id="6.10.340.10">
    <property type="match status" value="1"/>
</dbReference>
<keyword evidence="4" id="KW-1003">Cell membrane</keyword>
<dbReference type="Pfam" id="PF00672">
    <property type="entry name" value="HAMP"/>
    <property type="match status" value="1"/>
</dbReference>
<organism evidence="17 18">
    <name type="scientific">Clostridium malenominatum</name>
    <dbReference type="NCBI Taxonomy" id="1539"/>
    <lineage>
        <taxon>Bacteria</taxon>
        <taxon>Bacillati</taxon>
        <taxon>Bacillota</taxon>
        <taxon>Clostridia</taxon>
        <taxon>Eubacteriales</taxon>
        <taxon>Clostridiaceae</taxon>
        <taxon>Clostridium</taxon>
    </lineage>
</organism>
<dbReference type="SMART" id="SM00388">
    <property type="entry name" value="HisKA"/>
    <property type="match status" value="1"/>
</dbReference>
<dbReference type="EMBL" id="BAAACF010000001">
    <property type="protein sequence ID" value="GAA0720341.1"/>
    <property type="molecule type" value="Genomic_DNA"/>
</dbReference>
<dbReference type="InterPro" id="IPR036890">
    <property type="entry name" value="HATPase_C_sf"/>
</dbReference>
<feature type="domain" description="Histidine kinase" evidence="15">
    <location>
        <begin position="259"/>
        <end position="478"/>
    </location>
</feature>
<dbReference type="SUPFAM" id="SSF55874">
    <property type="entry name" value="ATPase domain of HSP90 chaperone/DNA topoisomerase II/histidine kinase"/>
    <property type="match status" value="1"/>
</dbReference>
<evidence type="ECO:0000313" key="17">
    <source>
        <dbReference type="EMBL" id="GAA0720341.1"/>
    </source>
</evidence>
<dbReference type="InterPro" id="IPR036097">
    <property type="entry name" value="HisK_dim/P_sf"/>
</dbReference>
<dbReference type="RefSeq" id="WP_343767213.1">
    <property type="nucleotide sequence ID" value="NZ_BAAACF010000001.1"/>
</dbReference>
<evidence type="ECO:0000256" key="9">
    <source>
        <dbReference type="ARBA" id="ARBA00022777"/>
    </source>
</evidence>
<comment type="catalytic activity">
    <reaction evidence="1">
        <text>ATP + protein L-histidine = ADP + protein N-phospho-L-histidine.</text>
        <dbReference type="EC" id="2.7.13.3"/>
    </reaction>
</comment>
<dbReference type="EC" id="2.7.13.3" evidence="3"/>
<feature type="transmembrane region" description="Helical" evidence="14">
    <location>
        <begin position="167"/>
        <end position="190"/>
    </location>
</feature>
<evidence type="ECO:0000256" key="8">
    <source>
        <dbReference type="ARBA" id="ARBA00022741"/>
    </source>
</evidence>
<dbReference type="PANTHER" id="PTHR45528">
    <property type="entry name" value="SENSOR HISTIDINE KINASE CPXA"/>
    <property type="match status" value="1"/>
</dbReference>
<keyword evidence="13 14" id="KW-0472">Membrane</keyword>
<dbReference type="SMART" id="SM00387">
    <property type="entry name" value="HATPase_c"/>
    <property type="match status" value="1"/>
</dbReference>
<dbReference type="InterPro" id="IPR004358">
    <property type="entry name" value="Sig_transdc_His_kin-like_C"/>
</dbReference>
<dbReference type="Pfam" id="PF00512">
    <property type="entry name" value="HisKA"/>
    <property type="match status" value="1"/>
</dbReference>
<keyword evidence="6" id="KW-0808">Transferase</keyword>
<name>A0ABN1IS72_9CLOT</name>
<dbReference type="CDD" id="cd00075">
    <property type="entry name" value="HATPase"/>
    <property type="match status" value="1"/>
</dbReference>
<dbReference type="SUPFAM" id="SSF158472">
    <property type="entry name" value="HAMP domain-like"/>
    <property type="match status" value="1"/>
</dbReference>
<reference evidence="17 18" key="1">
    <citation type="journal article" date="2019" name="Int. J. Syst. Evol. Microbiol.">
        <title>The Global Catalogue of Microorganisms (GCM) 10K type strain sequencing project: providing services to taxonomists for standard genome sequencing and annotation.</title>
        <authorList>
            <consortium name="The Broad Institute Genomics Platform"/>
            <consortium name="The Broad Institute Genome Sequencing Center for Infectious Disease"/>
            <person name="Wu L."/>
            <person name="Ma J."/>
        </authorList>
    </citation>
    <scope>NUCLEOTIDE SEQUENCE [LARGE SCALE GENOMIC DNA]</scope>
    <source>
        <strain evidence="17 18">JCM 1405</strain>
    </source>
</reference>
<dbReference type="InterPro" id="IPR003660">
    <property type="entry name" value="HAMP_dom"/>
</dbReference>
<evidence type="ECO:0000313" key="18">
    <source>
        <dbReference type="Proteomes" id="UP001500339"/>
    </source>
</evidence>
<gene>
    <name evidence="17" type="ORF">GCM10008905_09410</name>
</gene>
<dbReference type="PANTHER" id="PTHR45528:SF1">
    <property type="entry name" value="SENSOR HISTIDINE KINASE CPXA"/>
    <property type="match status" value="1"/>
</dbReference>
<dbReference type="InterPro" id="IPR003661">
    <property type="entry name" value="HisK_dim/P_dom"/>
</dbReference>
<feature type="domain" description="HAMP" evidence="16">
    <location>
        <begin position="192"/>
        <end position="244"/>
    </location>
</feature>
<keyword evidence="9 17" id="KW-0418">Kinase</keyword>
<evidence type="ECO:0000256" key="13">
    <source>
        <dbReference type="ARBA" id="ARBA00023136"/>
    </source>
</evidence>
<comment type="caution">
    <text evidence="17">The sequence shown here is derived from an EMBL/GenBank/DDBJ whole genome shotgun (WGS) entry which is preliminary data.</text>
</comment>
<evidence type="ECO:0000256" key="6">
    <source>
        <dbReference type="ARBA" id="ARBA00022679"/>
    </source>
</evidence>
<evidence type="ECO:0000256" key="1">
    <source>
        <dbReference type="ARBA" id="ARBA00000085"/>
    </source>
</evidence>
<dbReference type="PROSITE" id="PS51257">
    <property type="entry name" value="PROKAR_LIPOPROTEIN"/>
    <property type="match status" value="1"/>
</dbReference>
<dbReference type="Proteomes" id="UP001500339">
    <property type="component" value="Unassembled WGS sequence"/>
</dbReference>
<evidence type="ECO:0000256" key="14">
    <source>
        <dbReference type="SAM" id="Phobius"/>
    </source>
</evidence>
<keyword evidence="11 14" id="KW-1133">Transmembrane helix</keyword>
<keyword evidence="7 14" id="KW-0812">Transmembrane</keyword>
<evidence type="ECO:0000259" key="16">
    <source>
        <dbReference type="PROSITE" id="PS50885"/>
    </source>
</evidence>
<dbReference type="InterPro" id="IPR003594">
    <property type="entry name" value="HATPase_dom"/>
</dbReference>
<evidence type="ECO:0000256" key="4">
    <source>
        <dbReference type="ARBA" id="ARBA00022475"/>
    </source>
</evidence>
<dbReference type="CDD" id="cd00082">
    <property type="entry name" value="HisKA"/>
    <property type="match status" value="1"/>
</dbReference>
<dbReference type="PROSITE" id="PS50109">
    <property type="entry name" value="HIS_KIN"/>
    <property type="match status" value="1"/>
</dbReference>
<evidence type="ECO:0000256" key="11">
    <source>
        <dbReference type="ARBA" id="ARBA00022989"/>
    </source>
</evidence>
<dbReference type="SMART" id="SM00304">
    <property type="entry name" value="HAMP"/>
    <property type="match status" value="1"/>
</dbReference>
<dbReference type="PRINTS" id="PR00344">
    <property type="entry name" value="BCTRLSENSOR"/>
</dbReference>
<keyword evidence="12" id="KW-0902">Two-component regulatory system</keyword>
<dbReference type="SUPFAM" id="SSF47384">
    <property type="entry name" value="Homodimeric domain of signal transducing histidine kinase"/>
    <property type="match status" value="1"/>
</dbReference>
<evidence type="ECO:0000256" key="2">
    <source>
        <dbReference type="ARBA" id="ARBA00004651"/>
    </source>
</evidence>
<evidence type="ECO:0000256" key="3">
    <source>
        <dbReference type="ARBA" id="ARBA00012438"/>
    </source>
</evidence>
<dbReference type="GO" id="GO:0016301">
    <property type="term" value="F:kinase activity"/>
    <property type="evidence" value="ECO:0007669"/>
    <property type="project" value="UniProtKB-KW"/>
</dbReference>
<evidence type="ECO:0000259" key="15">
    <source>
        <dbReference type="PROSITE" id="PS50109"/>
    </source>
</evidence>
<proteinExistence type="predicted"/>
<dbReference type="PROSITE" id="PS50885">
    <property type="entry name" value="HAMP"/>
    <property type="match status" value="1"/>
</dbReference>
<dbReference type="Pfam" id="PF02518">
    <property type="entry name" value="HATPase_c"/>
    <property type="match status" value="1"/>
</dbReference>
<keyword evidence="10" id="KW-0067">ATP-binding</keyword>
<keyword evidence="5" id="KW-0597">Phosphoprotein</keyword>
<sequence>MDIKKRLIISNTITAILPLIITILALFSCVFISSKIFRKNVDYDKFKNIIYVRSELVNVKNDILKQNIKSTEDDSLQKDLEDKLSGLNGKFIITKDNKTIASPKEINKIDIEKIKEVARGNILDKGIIVNGIYYIIEGIDLNLEGDRTPNIILLAPIGKKVHIFNKLMVLAIVVYIISFIIINIIMSYLFSKRIIKPITHLKEATDEISRGNLNYEVIEEGDREIKELCHGFEAMRIQLKDSITEKMKYDDNRKVLVSSISHDLKTPITSIKGYVEGILDGVANTAEKKESYLKTIYSKAEHVDHMIDDLLLYSKLDLNQIPFNFDKVDIIEYLNFCISESEPELIKDNIKIKLKNDLKNFKYVIMDRERMRRVILNIIGNSRKYMDKKEGEIILNLRETNSSIIIEIRDNGAGIDDADVNKIFDRFYRGDLARSGAKGSGLGLAIAKQIVEGHQGRIWAISHGNEGTSIMISLGKVN</sequence>
<dbReference type="InterPro" id="IPR005467">
    <property type="entry name" value="His_kinase_dom"/>
</dbReference>
<dbReference type="InterPro" id="IPR050398">
    <property type="entry name" value="HssS/ArlS-like"/>
</dbReference>
<comment type="subcellular location">
    <subcellularLocation>
        <location evidence="2">Cell membrane</location>
        <topology evidence="2">Multi-pass membrane protein</topology>
    </subcellularLocation>
</comment>
<evidence type="ECO:0000256" key="5">
    <source>
        <dbReference type="ARBA" id="ARBA00022553"/>
    </source>
</evidence>
<evidence type="ECO:0000256" key="12">
    <source>
        <dbReference type="ARBA" id="ARBA00023012"/>
    </source>
</evidence>
<protein>
    <recommendedName>
        <fullName evidence="3">histidine kinase</fullName>
        <ecNumber evidence="3">2.7.13.3</ecNumber>
    </recommendedName>
</protein>
<evidence type="ECO:0000256" key="7">
    <source>
        <dbReference type="ARBA" id="ARBA00022692"/>
    </source>
</evidence>